<name>A0A1M6F658_9FLAO</name>
<dbReference type="EMBL" id="FQYX01000008">
    <property type="protein sequence ID" value="SHI93187.1"/>
    <property type="molecule type" value="Genomic_DNA"/>
</dbReference>
<dbReference type="OrthoDB" id="5288719at2"/>
<dbReference type="SUPFAM" id="SSF54211">
    <property type="entry name" value="Ribosomal protein S5 domain 2-like"/>
    <property type="match status" value="1"/>
</dbReference>
<keyword evidence="2" id="KW-1185">Reference proteome</keyword>
<dbReference type="STRING" id="558155.SAMN04487911_10811"/>
<proteinExistence type="predicted"/>
<evidence type="ECO:0008006" key="3">
    <source>
        <dbReference type="Google" id="ProtNLM"/>
    </source>
</evidence>
<organism evidence="1 2">
    <name type="scientific">Arenibacter nanhaiticus</name>
    <dbReference type="NCBI Taxonomy" id="558155"/>
    <lineage>
        <taxon>Bacteria</taxon>
        <taxon>Pseudomonadati</taxon>
        <taxon>Bacteroidota</taxon>
        <taxon>Flavobacteriia</taxon>
        <taxon>Flavobacteriales</taxon>
        <taxon>Flavobacteriaceae</taxon>
        <taxon>Arenibacter</taxon>
    </lineage>
</organism>
<dbReference type="Gene3D" id="3.30.230.10">
    <property type="match status" value="1"/>
</dbReference>
<evidence type="ECO:0000313" key="1">
    <source>
        <dbReference type="EMBL" id="SHI93187.1"/>
    </source>
</evidence>
<sequence>MKTEFYSNGKLLITGEYAVLDGAESLAIPTIYGQSLGLKKIEAPLLAWRSLDEKGNVWFQGVFDLETLALSSKESDYSFSTASSHNDTESEEKMAIATTLSNILKEARNLNPGFLAHQQGFEVTTSLNFPRNWGLGTSSTLINNIASWANVNAYSLLWNSFSGSGYDIACAQHHSPITYKLTDNKPLVNQVSFNPSYKNSLYFVYLNQKQNSREGIAAYKSKDFNKIGLLSKINNFTQRVLTASSLSQFEKLLKKHEEALSEVLEIAPIKERLFPDFKGAIKSLGAWGGDFILVTGNKNTPDYFKNKGYTTVIPFSKMVK</sequence>
<dbReference type="AlphaFoldDB" id="A0A1M6F658"/>
<gene>
    <name evidence="1" type="ORF">SAMN04487911_10811</name>
</gene>
<dbReference type="InterPro" id="IPR014721">
    <property type="entry name" value="Ribsml_uS5_D2-typ_fold_subgr"/>
</dbReference>
<reference evidence="1 2" key="1">
    <citation type="submission" date="2016-11" db="EMBL/GenBank/DDBJ databases">
        <authorList>
            <person name="Jaros S."/>
            <person name="Januszkiewicz K."/>
            <person name="Wedrychowicz H."/>
        </authorList>
    </citation>
    <scope>NUCLEOTIDE SEQUENCE [LARGE SCALE GENOMIC DNA]</scope>
    <source>
        <strain evidence="1 2">CGMCC 1.8863</strain>
    </source>
</reference>
<accession>A0A1M6F658</accession>
<dbReference type="InterPro" id="IPR020568">
    <property type="entry name" value="Ribosomal_Su5_D2-typ_SF"/>
</dbReference>
<protein>
    <recommendedName>
        <fullName evidence="3">Mevalonate kinase</fullName>
    </recommendedName>
</protein>
<dbReference type="InterPro" id="IPR047765">
    <property type="entry name" value="GHMP_GYDIA-like"/>
</dbReference>
<evidence type="ECO:0000313" key="2">
    <source>
        <dbReference type="Proteomes" id="UP000184231"/>
    </source>
</evidence>
<dbReference type="NCBIfam" id="NF040656">
    <property type="entry name" value="GHMP_GYDIA"/>
    <property type="match status" value="1"/>
</dbReference>
<dbReference type="Proteomes" id="UP000184231">
    <property type="component" value="Unassembled WGS sequence"/>
</dbReference>
<dbReference type="RefSeq" id="WP_072763986.1">
    <property type="nucleotide sequence ID" value="NZ_FQYX01000008.1"/>
</dbReference>